<dbReference type="CDD" id="cd16913">
    <property type="entry name" value="YkuD_like"/>
    <property type="match status" value="1"/>
</dbReference>
<dbReference type="STRING" id="1176587.A8C56_16605"/>
<protein>
    <recommendedName>
        <fullName evidence="9">YkuD domain-containing protein</fullName>
    </recommendedName>
</protein>
<dbReference type="GO" id="GO:0008360">
    <property type="term" value="P:regulation of cell shape"/>
    <property type="evidence" value="ECO:0007669"/>
    <property type="project" value="UniProtKB-KW"/>
</dbReference>
<evidence type="ECO:0000256" key="1">
    <source>
        <dbReference type="ARBA" id="ARBA00004752"/>
    </source>
</evidence>
<accession>A0A1A9I3W5</accession>
<dbReference type="KEGG" id="nia:A8C56_16605"/>
<reference evidence="7 8" key="1">
    <citation type="submission" date="2016-05" db="EMBL/GenBank/DDBJ databases">
        <title>Niabella ginsenosidivorans BS26 whole genome sequencing.</title>
        <authorList>
            <person name="Im W.T."/>
            <person name="Siddiqi M.Z."/>
        </authorList>
    </citation>
    <scope>NUCLEOTIDE SEQUENCE [LARGE SCALE GENOMIC DNA]</scope>
    <source>
        <strain evidence="7 8">BS26</strain>
    </source>
</reference>
<gene>
    <name evidence="7" type="ORF">A8C56_16605</name>
</gene>
<evidence type="ECO:0000256" key="6">
    <source>
        <dbReference type="ARBA" id="ARBA00023316"/>
    </source>
</evidence>
<comment type="pathway">
    <text evidence="1">Cell wall biogenesis; peptidoglycan biosynthesis.</text>
</comment>
<dbReference type="GO" id="GO:0009252">
    <property type="term" value="P:peptidoglycan biosynthetic process"/>
    <property type="evidence" value="ECO:0007669"/>
    <property type="project" value="UniProtKB-UniPathway"/>
</dbReference>
<evidence type="ECO:0000256" key="5">
    <source>
        <dbReference type="ARBA" id="ARBA00022984"/>
    </source>
</evidence>
<evidence type="ECO:0000256" key="4">
    <source>
        <dbReference type="ARBA" id="ARBA00022960"/>
    </source>
</evidence>
<dbReference type="InterPro" id="IPR005490">
    <property type="entry name" value="LD_TPept_cat_dom"/>
</dbReference>
<evidence type="ECO:0000256" key="3">
    <source>
        <dbReference type="ARBA" id="ARBA00022679"/>
    </source>
</evidence>
<keyword evidence="8" id="KW-1185">Reference proteome</keyword>
<name>A0A1A9I3W5_9BACT</name>
<dbReference type="AlphaFoldDB" id="A0A1A9I3W5"/>
<dbReference type="SUPFAM" id="SSF141523">
    <property type="entry name" value="L,D-transpeptidase catalytic domain-like"/>
    <property type="match status" value="1"/>
</dbReference>
<keyword evidence="5" id="KW-0573">Peptidoglycan synthesis</keyword>
<dbReference type="GO" id="GO:0016740">
    <property type="term" value="F:transferase activity"/>
    <property type="evidence" value="ECO:0007669"/>
    <property type="project" value="UniProtKB-KW"/>
</dbReference>
<dbReference type="EMBL" id="CP015772">
    <property type="protein sequence ID" value="ANH82367.1"/>
    <property type="molecule type" value="Genomic_DNA"/>
</dbReference>
<evidence type="ECO:0000256" key="2">
    <source>
        <dbReference type="ARBA" id="ARBA00005992"/>
    </source>
</evidence>
<dbReference type="Proteomes" id="UP000077667">
    <property type="component" value="Chromosome"/>
</dbReference>
<sequence length="242" mass="27606">MPQLQRITEIDAHGGPVAKYKDRGGNEATPTRAGRYIIGLIDQHVTQGSAYPFSRVPWGAALRTGKDGAMEVNMNGGWKKLSAVVKTSKYFKTEKELTDYLKDYYASFKYKDGKALPDRWVFNDFGHITIKYFRDLNGDRVLNKGRETFMSDFIHTTPYDEAYTAVGKKDFVLEESHGCIHLRPADIDSLISKRYLKRGNTIEIHPYTDKVVPTLLMRKEAKPFFEFHVFPGINKAAVYSVH</sequence>
<organism evidence="7 8">
    <name type="scientific">Niabella ginsenosidivorans</name>
    <dbReference type="NCBI Taxonomy" id="1176587"/>
    <lineage>
        <taxon>Bacteria</taxon>
        <taxon>Pseudomonadati</taxon>
        <taxon>Bacteroidota</taxon>
        <taxon>Chitinophagia</taxon>
        <taxon>Chitinophagales</taxon>
        <taxon>Chitinophagaceae</taxon>
        <taxon>Niabella</taxon>
    </lineage>
</organism>
<evidence type="ECO:0000313" key="8">
    <source>
        <dbReference type="Proteomes" id="UP000077667"/>
    </source>
</evidence>
<keyword evidence="3" id="KW-0808">Transferase</keyword>
<comment type="similarity">
    <text evidence="2">Belongs to the YkuD family.</text>
</comment>
<dbReference type="GO" id="GO:0004180">
    <property type="term" value="F:carboxypeptidase activity"/>
    <property type="evidence" value="ECO:0007669"/>
    <property type="project" value="UniProtKB-ARBA"/>
</dbReference>
<keyword evidence="6" id="KW-0961">Cell wall biogenesis/degradation</keyword>
<dbReference type="RefSeq" id="WP_067758440.1">
    <property type="nucleotide sequence ID" value="NZ_CP015772.1"/>
</dbReference>
<keyword evidence="4" id="KW-0133">Cell shape</keyword>
<dbReference type="UniPathway" id="UPA00219"/>
<evidence type="ECO:0008006" key="9">
    <source>
        <dbReference type="Google" id="ProtNLM"/>
    </source>
</evidence>
<evidence type="ECO:0000313" key="7">
    <source>
        <dbReference type="EMBL" id="ANH82367.1"/>
    </source>
</evidence>
<dbReference type="InterPro" id="IPR038063">
    <property type="entry name" value="Transpep_catalytic_dom"/>
</dbReference>
<dbReference type="OrthoDB" id="6397589at2"/>
<proteinExistence type="inferred from homology"/>
<dbReference type="GO" id="GO:0071555">
    <property type="term" value="P:cell wall organization"/>
    <property type="evidence" value="ECO:0007669"/>
    <property type="project" value="UniProtKB-KW"/>
</dbReference>